<proteinExistence type="inferred from homology"/>
<dbReference type="Pfam" id="PF03816">
    <property type="entry name" value="LytR_cpsA_psr"/>
    <property type="match status" value="1"/>
</dbReference>
<dbReference type="NCBIfam" id="TIGR00350">
    <property type="entry name" value="lytR_cpsA_psr"/>
    <property type="match status" value="1"/>
</dbReference>
<dbReference type="PANTHER" id="PTHR33392:SF6">
    <property type="entry name" value="POLYISOPRENYL-TEICHOIC ACID--PEPTIDOGLYCAN TEICHOIC ACID TRANSFERASE TAGU"/>
    <property type="match status" value="1"/>
</dbReference>
<keyword evidence="2" id="KW-0812">Transmembrane</keyword>
<dbReference type="RefSeq" id="WP_061426397.1">
    <property type="nucleotide sequence ID" value="NZ_CATNZO010000001.1"/>
</dbReference>
<dbReference type="PATRIC" id="fig|1502.177.peg.518"/>
<dbReference type="AlphaFoldDB" id="A0A127EFH6"/>
<reference evidence="4 5" key="1">
    <citation type="journal article" date="2016" name="PLoS ONE">
        <title>Plasmid Characterization and Chromosome Analysis of Two netF+ Clostridium perfringens Isolates Associated with Foal and Canine Necrotizing Enteritis.</title>
        <authorList>
            <person name="Mehdizadeh Gohari I."/>
            <person name="Kropinski A.M."/>
            <person name="Weese S.J."/>
            <person name="Parreira V.R."/>
            <person name="Whitehead A.E."/>
            <person name="Boerlin P."/>
            <person name="Prescott J.F."/>
        </authorList>
    </citation>
    <scope>NUCLEOTIDE SEQUENCE [LARGE SCALE GENOMIC DNA]</scope>
    <source>
        <strain evidence="4 5">JP838</strain>
    </source>
</reference>
<evidence type="ECO:0000256" key="2">
    <source>
        <dbReference type="SAM" id="Phobius"/>
    </source>
</evidence>
<evidence type="ECO:0000313" key="4">
    <source>
        <dbReference type="EMBL" id="AMN34702.1"/>
    </source>
</evidence>
<evidence type="ECO:0000259" key="3">
    <source>
        <dbReference type="Pfam" id="PF03816"/>
    </source>
</evidence>
<organism evidence="4 5">
    <name type="scientific">Clostridium perfringens</name>
    <dbReference type="NCBI Taxonomy" id="1502"/>
    <lineage>
        <taxon>Bacteria</taxon>
        <taxon>Bacillati</taxon>
        <taxon>Bacillota</taxon>
        <taxon>Clostridia</taxon>
        <taxon>Eubacteriales</taxon>
        <taxon>Clostridiaceae</taxon>
        <taxon>Clostridium</taxon>
    </lineage>
</organism>
<evidence type="ECO:0000256" key="1">
    <source>
        <dbReference type="ARBA" id="ARBA00006068"/>
    </source>
</evidence>
<dbReference type="OrthoDB" id="9782542at2"/>
<sequence length="317" mass="35857">MNRSTKNSKIKNSKIKYIILPLILVILGLVGVGTYYINSKINKVQKVEINKENLSINEKKVKEEKHIKNIALFGIDAPKGKAGRSDAIMILTLDEEHKVMKLTSIMRDSYVDIPGHGDDKITHAYAFGGPELAMKTLNENFKVNVEEFMAVNFTSLPEIIDKLGGVKINIIQEEIHHISGITSPGEQVLNGEQALSYSRIRYATGGDYKRTERQRVVLEAVFEKLKSTPTKEYPSLINDFLPYIETNMSSMDMIKLATDAAPLVKGNLETARFPLDGYCDGKMINGVWYLVYDRQATLNQIQEYIYDNKNLDSFKKQ</sequence>
<dbReference type="Proteomes" id="UP000070260">
    <property type="component" value="Chromosome"/>
</dbReference>
<dbReference type="EMBL" id="CP010994">
    <property type="protein sequence ID" value="AMN34702.1"/>
    <property type="molecule type" value="Genomic_DNA"/>
</dbReference>
<comment type="similarity">
    <text evidence="1">Belongs to the LytR/CpsA/Psr (LCP) family.</text>
</comment>
<keyword evidence="2" id="KW-0472">Membrane</keyword>
<keyword evidence="2" id="KW-1133">Transmembrane helix</keyword>
<feature type="transmembrane region" description="Helical" evidence="2">
    <location>
        <begin position="15"/>
        <end position="37"/>
    </location>
</feature>
<accession>A0A127EFH6</accession>
<dbReference type="InterPro" id="IPR004474">
    <property type="entry name" value="LytR_CpsA_psr"/>
</dbReference>
<gene>
    <name evidence="4" type="ORF">JFP838_02675</name>
</gene>
<protein>
    <submittedName>
        <fullName evidence="4">LytR family transcriptional regulator</fullName>
    </submittedName>
</protein>
<name>A0A127EFH6_CLOPF</name>
<evidence type="ECO:0000313" key="5">
    <source>
        <dbReference type="Proteomes" id="UP000070260"/>
    </source>
</evidence>
<dbReference type="PANTHER" id="PTHR33392">
    <property type="entry name" value="POLYISOPRENYL-TEICHOIC ACID--PEPTIDOGLYCAN TEICHOIC ACID TRANSFERASE TAGU"/>
    <property type="match status" value="1"/>
</dbReference>
<feature type="domain" description="Cell envelope-related transcriptional attenuator" evidence="3">
    <location>
        <begin position="84"/>
        <end position="226"/>
    </location>
</feature>
<dbReference type="Gene3D" id="3.40.630.190">
    <property type="entry name" value="LCP protein"/>
    <property type="match status" value="1"/>
</dbReference>
<dbReference type="InterPro" id="IPR050922">
    <property type="entry name" value="LytR/CpsA/Psr_CW_biosynth"/>
</dbReference>